<organism evidence="1 2">
    <name type="scientific">Pleomassaria siparia CBS 279.74</name>
    <dbReference type="NCBI Taxonomy" id="1314801"/>
    <lineage>
        <taxon>Eukaryota</taxon>
        <taxon>Fungi</taxon>
        <taxon>Dikarya</taxon>
        <taxon>Ascomycota</taxon>
        <taxon>Pezizomycotina</taxon>
        <taxon>Dothideomycetes</taxon>
        <taxon>Pleosporomycetidae</taxon>
        <taxon>Pleosporales</taxon>
        <taxon>Pleomassariaceae</taxon>
        <taxon>Pleomassaria</taxon>
    </lineage>
</organism>
<accession>A0A6G1JSN7</accession>
<keyword evidence="2" id="KW-1185">Reference proteome</keyword>
<evidence type="ECO:0000313" key="1">
    <source>
        <dbReference type="EMBL" id="KAF2703520.1"/>
    </source>
</evidence>
<name>A0A6G1JSN7_9PLEO</name>
<gene>
    <name evidence="1" type="ORF">K504DRAFT_463570</name>
</gene>
<sequence length="52" mass="5580">MRSIGLLMRKGLHVAGRRSQVAGCRLQIAGCRLQETSFPGALAATCCNLLHI</sequence>
<evidence type="ECO:0000313" key="2">
    <source>
        <dbReference type="Proteomes" id="UP000799428"/>
    </source>
</evidence>
<dbReference type="AlphaFoldDB" id="A0A6G1JSN7"/>
<dbReference type="Proteomes" id="UP000799428">
    <property type="component" value="Unassembled WGS sequence"/>
</dbReference>
<reference evidence="1" key="1">
    <citation type="journal article" date="2020" name="Stud. Mycol.">
        <title>101 Dothideomycetes genomes: a test case for predicting lifestyles and emergence of pathogens.</title>
        <authorList>
            <person name="Haridas S."/>
            <person name="Albert R."/>
            <person name="Binder M."/>
            <person name="Bloem J."/>
            <person name="Labutti K."/>
            <person name="Salamov A."/>
            <person name="Andreopoulos B."/>
            <person name="Baker S."/>
            <person name="Barry K."/>
            <person name="Bills G."/>
            <person name="Bluhm B."/>
            <person name="Cannon C."/>
            <person name="Castanera R."/>
            <person name="Culley D."/>
            <person name="Daum C."/>
            <person name="Ezra D."/>
            <person name="Gonzalez J."/>
            <person name="Henrissat B."/>
            <person name="Kuo A."/>
            <person name="Liang C."/>
            <person name="Lipzen A."/>
            <person name="Lutzoni F."/>
            <person name="Magnuson J."/>
            <person name="Mondo S."/>
            <person name="Nolan M."/>
            <person name="Ohm R."/>
            <person name="Pangilinan J."/>
            <person name="Park H.-J."/>
            <person name="Ramirez L."/>
            <person name="Alfaro M."/>
            <person name="Sun H."/>
            <person name="Tritt A."/>
            <person name="Yoshinaga Y."/>
            <person name="Zwiers L.-H."/>
            <person name="Turgeon B."/>
            <person name="Goodwin S."/>
            <person name="Spatafora J."/>
            <person name="Crous P."/>
            <person name="Grigoriev I."/>
        </authorList>
    </citation>
    <scope>NUCLEOTIDE SEQUENCE</scope>
    <source>
        <strain evidence="1">CBS 279.74</strain>
    </source>
</reference>
<proteinExistence type="predicted"/>
<dbReference type="EMBL" id="MU005787">
    <property type="protein sequence ID" value="KAF2703520.1"/>
    <property type="molecule type" value="Genomic_DNA"/>
</dbReference>
<protein>
    <submittedName>
        <fullName evidence="1">Uncharacterized protein</fullName>
    </submittedName>
</protein>